<dbReference type="Gene3D" id="3.40.50.1820">
    <property type="entry name" value="alpha/beta hydrolase"/>
    <property type="match status" value="1"/>
</dbReference>
<dbReference type="HOGENOM" id="CLU_080383_0_0_0"/>
<dbReference type="STRING" id="572547.Amico_1606"/>
<dbReference type="Pfam" id="PF12697">
    <property type="entry name" value="Abhydrolase_6"/>
    <property type="match status" value="1"/>
</dbReference>
<keyword evidence="1" id="KW-0378">Hydrolase</keyword>
<dbReference type="PANTHER" id="PTHR22946">
    <property type="entry name" value="DIENELACTONE HYDROLASE DOMAIN-CONTAINING PROTEIN-RELATED"/>
    <property type="match status" value="1"/>
</dbReference>
<comment type="similarity">
    <text evidence="2">Belongs to the AB hydrolase superfamily. FUS2 hydrolase family.</text>
</comment>
<evidence type="ECO:0000313" key="4">
    <source>
        <dbReference type="EMBL" id="ADE57722.1"/>
    </source>
</evidence>
<reference evidence="4 5" key="1">
    <citation type="journal article" date="2010" name="Stand. Genomic Sci.">
        <title>Complete genome sequence of Aminobacterium colombiense type strain (ALA-1).</title>
        <authorList>
            <person name="Chertkov O."/>
            <person name="Sikorski J."/>
            <person name="Brambilla E."/>
            <person name="Lapidus A."/>
            <person name="Copeland A."/>
            <person name="Glavina Del Rio T."/>
            <person name="Nolan M."/>
            <person name="Lucas S."/>
            <person name="Tice H."/>
            <person name="Cheng J.F."/>
            <person name="Han C."/>
            <person name="Detter J.C."/>
            <person name="Bruce D."/>
            <person name="Tapia R."/>
            <person name="Goodwin L."/>
            <person name="Pitluck S."/>
            <person name="Liolios K."/>
            <person name="Ivanova N."/>
            <person name="Mavromatis K."/>
            <person name="Ovchinnikova G."/>
            <person name="Pati A."/>
            <person name="Chen A."/>
            <person name="Palaniappan K."/>
            <person name="Land M."/>
            <person name="Hauser L."/>
            <person name="Chang Y.J."/>
            <person name="Jeffries C.D."/>
            <person name="Spring S."/>
            <person name="Rohde M."/>
            <person name="Goker M."/>
            <person name="Bristow J."/>
            <person name="Eisen J.A."/>
            <person name="Markowitz V."/>
            <person name="Hugenholtz P."/>
            <person name="Kyrpides N.C."/>
            <person name="Klenk H.P."/>
        </authorList>
    </citation>
    <scope>NUCLEOTIDE SEQUENCE [LARGE SCALE GENOMIC DNA]</scope>
    <source>
        <strain evidence="5">DSM 12261 / ALA-1</strain>
    </source>
</reference>
<proteinExistence type="inferred from homology"/>
<name>D5EGP0_AMICL</name>
<evidence type="ECO:0000313" key="5">
    <source>
        <dbReference type="Proteomes" id="UP000002366"/>
    </source>
</evidence>
<evidence type="ECO:0000256" key="2">
    <source>
        <dbReference type="ARBA" id="ARBA00038115"/>
    </source>
</evidence>
<evidence type="ECO:0000256" key="1">
    <source>
        <dbReference type="ARBA" id="ARBA00022801"/>
    </source>
</evidence>
<protein>
    <submittedName>
        <fullName evidence="4">Dipeptidylaminopeptidase/acylaminoacyl-peptidase-like protein</fullName>
    </submittedName>
</protein>
<dbReference type="OrthoDB" id="53505at2"/>
<dbReference type="InterPro" id="IPR029058">
    <property type="entry name" value="AB_hydrolase_fold"/>
</dbReference>
<organism evidence="4 5">
    <name type="scientific">Aminobacterium colombiense (strain DSM 12261 / ALA-1)</name>
    <dbReference type="NCBI Taxonomy" id="572547"/>
    <lineage>
        <taxon>Bacteria</taxon>
        <taxon>Thermotogati</taxon>
        <taxon>Synergistota</taxon>
        <taxon>Synergistia</taxon>
        <taxon>Synergistales</taxon>
        <taxon>Aminobacteriaceae</taxon>
        <taxon>Aminobacterium</taxon>
    </lineage>
</organism>
<gene>
    <name evidence="4" type="ordered locus">Amico_1606</name>
</gene>
<dbReference type="EMBL" id="CP001997">
    <property type="protein sequence ID" value="ADE57722.1"/>
    <property type="molecule type" value="Genomic_DNA"/>
</dbReference>
<dbReference type="eggNOG" id="COG1073">
    <property type="taxonomic scope" value="Bacteria"/>
</dbReference>
<dbReference type="RefSeq" id="WP_013048985.1">
    <property type="nucleotide sequence ID" value="NC_014011.1"/>
</dbReference>
<dbReference type="GO" id="GO:0052689">
    <property type="term" value="F:carboxylic ester hydrolase activity"/>
    <property type="evidence" value="ECO:0007669"/>
    <property type="project" value="UniProtKB-ARBA"/>
</dbReference>
<keyword evidence="4" id="KW-0031">Aminopeptidase</keyword>
<dbReference type="KEGG" id="aco:Amico_1606"/>
<feature type="domain" description="AB hydrolase-1" evidence="3">
    <location>
        <begin position="49"/>
        <end position="157"/>
    </location>
</feature>
<dbReference type="InterPro" id="IPR000073">
    <property type="entry name" value="AB_hydrolase_1"/>
</dbReference>
<dbReference type="PANTHER" id="PTHR22946:SF9">
    <property type="entry name" value="POLYKETIDE TRANSFERASE AF380"/>
    <property type="match status" value="1"/>
</dbReference>
<dbReference type="Proteomes" id="UP000002366">
    <property type="component" value="Chromosome"/>
</dbReference>
<dbReference type="GO" id="GO:0004177">
    <property type="term" value="F:aminopeptidase activity"/>
    <property type="evidence" value="ECO:0007669"/>
    <property type="project" value="UniProtKB-KW"/>
</dbReference>
<evidence type="ECO:0000259" key="3">
    <source>
        <dbReference type="Pfam" id="PF12697"/>
    </source>
</evidence>
<dbReference type="InterPro" id="IPR050261">
    <property type="entry name" value="FrsA_esterase"/>
</dbReference>
<sequence>MYRPCIEIDPEIEDWCYPPSMEALDFVSEGSHLYGVIYIAQGIPPHPTILFLHGFPGTEKNLDLAQVLRRAGFNTVVFSYRGCWGSQGFYSFSHVISDSINAVRYLQSDFAQKNYGVDPERILIFGHSMGGFAMAKVADAMPGIRDFCFISGWNLGFDGKNGLNDSESQKKLDLLLKLGAPPLHGTNKEALLEEIRCHLHDWDIVNSASSFINRNILVLGAKNDNITPLRTNHAPFVEALRKYNNEGTKEIIMNTDHSYSDCRVALAGHILDWLESLGY</sequence>
<dbReference type="SUPFAM" id="SSF53474">
    <property type="entry name" value="alpha/beta-Hydrolases"/>
    <property type="match status" value="1"/>
</dbReference>
<keyword evidence="4" id="KW-0645">Protease</keyword>
<accession>D5EGP0</accession>
<keyword evidence="5" id="KW-1185">Reference proteome</keyword>
<dbReference type="AlphaFoldDB" id="D5EGP0"/>